<feature type="domain" description="Methyltransferase" evidence="11">
    <location>
        <begin position="61"/>
        <end position="137"/>
    </location>
</feature>
<dbReference type="InterPro" id="IPR039769">
    <property type="entry name" value="Bud23-like"/>
</dbReference>
<evidence type="ECO:0000256" key="3">
    <source>
        <dbReference type="ARBA" id="ARBA00005547"/>
    </source>
</evidence>
<accession>A0AAV9IR55</accession>
<comment type="subcellular location">
    <subcellularLocation>
        <location evidence="2">Cytoplasm</location>
    </subcellularLocation>
    <subcellularLocation>
        <location evidence="1">Nucleus</location>
    </subcellularLocation>
</comment>
<dbReference type="PANTHER" id="PTHR12734">
    <property type="entry name" value="METHYLTRANSFERASE-RELATED"/>
    <property type="match status" value="1"/>
</dbReference>
<keyword evidence="5" id="KW-0489">Methyltransferase</keyword>
<dbReference type="GO" id="GO:0005737">
    <property type="term" value="C:cytoplasm"/>
    <property type="evidence" value="ECO:0007669"/>
    <property type="project" value="UniProtKB-SubCell"/>
</dbReference>
<dbReference type="GO" id="GO:0016435">
    <property type="term" value="F:rRNA (guanine) methyltransferase activity"/>
    <property type="evidence" value="ECO:0007669"/>
    <property type="project" value="InterPro"/>
</dbReference>
<keyword evidence="8" id="KW-0539">Nucleus</keyword>
<dbReference type="FunFam" id="3.40.50.150:FF:000017">
    <property type="entry name" value="probable 18S rRNA (Guanine-N(7))-methyltransferase"/>
    <property type="match status" value="1"/>
</dbReference>
<evidence type="ECO:0000256" key="9">
    <source>
        <dbReference type="SAM" id="MobiDB-lite"/>
    </source>
</evidence>
<keyword evidence="6" id="KW-0808">Transferase</keyword>
<feature type="compositionally biased region" description="Basic residues" evidence="9">
    <location>
        <begin position="277"/>
        <end position="286"/>
    </location>
</feature>
<dbReference type="InterPro" id="IPR041698">
    <property type="entry name" value="Methyltransf_25"/>
</dbReference>
<dbReference type="Pfam" id="PF13649">
    <property type="entry name" value="Methyltransf_25"/>
    <property type="match status" value="1"/>
</dbReference>
<dbReference type="Proteomes" id="UP001301350">
    <property type="component" value="Unassembled WGS sequence"/>
</dbReference>
<dbReference type="PANTHER" id="PTHR12734:SF0">
    <property type="entry name" value="18S RRNA (GUANINE-N(7))-METHYLTRANSFERASE-RELATED"/>
    <property type="match status" value="1"/>
</dbReference>
<comment type="caution">
    <text evidence="12">The sequence shown here is derived from an EMBL/GenBank/DDBJ whole genome shotgun (WGS) entry which is preliminary data.</text>
</comment>
<dbReference type="AlphaFoldDB" id="A0AAV9IR55"/>
<protein>
    <submittedName>
        <fullName evidence="12">Uncharacterized protein</fullName>
    </submittedName>
</protein>
<evidence type="ECO:0000259" key="10">
    <source>
        <dbReference type="Pfam" id="PF12589"/>
    </source>
</evidence>
<dbReference type="EMBL" id="JANCYW010000002">
    <property type="protein sequence ID" value="KAK4534556.1"/>
    <property type="molecule type" value="Genomic_DNA"/>
</dbReference>
<comment type="similarity">
    <text evidence="3">Belongs to the class I-like SAM-binding methyltransferase superfamily. BUD23/WBSCR22 family.</text>
</comment>
<evidence type="ECO:0000256" key="6">
    <source>
        <dbReference type="ARBA" id="ARBA00022679"/>
    </source>
</evidence>
<dbReference type="GO" id="GO:0070476">
    <property type="term" value="P:rRNA (guanine-N7)-methylation"/>
    <property type="evidence" value="ECO:0007669"/>
    <property type="project" value="InterPro"/>
</dbReference>
<keyword evidence="4" id="KW-0963">Cytoplasm</keyword>
<reference evidence="12 13" key="1">
    <citation type="submission" date="2022-07" db="EMBL/GenBank/DDBJ databases">
        <title>Genome-wide signatures of adaptation to extreme environments.</title>
        <authorList>
            <person name="Cho C.H."/>
            <person name="Yoon H.S."/>
        </authorList>
    </citation>
    <scope>NUCLEOTIDE SEQUENCE [LARGE SCALE GENOMIC DNA]</scope>
    <source>
        <strain evidence="12 13">DBV 063 E5</strain>
    </source>
</reference>
<evidence type="ECO:0000256" key="4">
    <source>
        <dbReference type="ARBA" id="ARBA00022490"/>
    </source>
</evidence>
<organism evidence="12 13">
    <name type="scientific">Cyanidium caldarium</name>
    <name type="common">Red alga</name>
    <dbReference type="NCBI Taxonomy" id="2771"/>
    <lineage>
        <taxon>Eukaryota</taxon>
        <taxon>Rhodophyta</taxon>
        <taxon>Bangiophyceae</taxon>
        <taxon>Cyanidiales</taxon>
        <taxon>Cyanidiaceae</taxon>
        <taxon>Cyanidium</taxon>
    </lineage>
</organism>
<dbReference type="Gene3D" id="3.40.50.150">
    <property type="entry name" value="Vaccinia Virus protein VP39"/>
    <property type="match status" value="1"/>
</dbReference>
<dbReference type="Pfam" id="PF12589">
    <property type="entry name" value="WBS_methylT"/>
    <property type="match status" value="1"/>
</dbReference>
<evidence type="ECO:0000313" key="13">
    <source>
        <dbReference type="Proteomes" id="UP001301350"/>
    </source>
</evidence>
<dbReference type="CDD" id="cd02440">
    <property type="entry name" value="AdoMet_MTases"/>
    <property type="match status" value="1"/>
</dbReference>
<proteinExistence type="inferred from homology"/>
<dbReference type="SUPFAM" id="SSF53335">
    <property type="entry name" value="S-adenosyl-L-methionine-dependent methyltransferases"/>
    <property type="match status" value="1"/>
</dbReference>
<keyword evidence="13" id="KW-1185">Reference proteome</keyword>
<evidence type="ECO:0000256" key="2">
    <source>
        <dbReference type="ARBA" id="ARBA00004496"/>
    </source>
</evidence>
<evidence type="ECO:0000256" key="7">
    <source>
        <dbReference type="ARBA" id="ARBA00022691"/>
    </source>
</evidence>
<sequence length="286" mass="31664">MTGTRPEYAAPPQFYYNADEARKYLSNSHLVETQTRLAQRALELASPVSPPGTPGEPLLFLDVGCGTGLSGDVLTDAGHHWVGVDVSEFMLTVAVERDVDGDAVQLDMGAGLPFRIGVFDGAISVSALQWLCNADRTEHEPRRRLRQFFTTLYASLRKGARAALQFYPSGEAQIGMILEQARVAGFSGGLLVDYPHSTRAKKFYLALRAGPPEPGDGSLQPLEEDTEGNVAIDFQRRRQRRCRNRAGATHSTREYIERKKQRQARQGKAVRPPSKYSGRRRSGRAF</sequence>
<evidence type="ECO:0000256" key="8">
    <source>
        <dbReference type="ARBA" id="ARBA00023242"/>
    </source>
</evidence>
<dbReference type="InterPro" id="IPR022238">
    <property type="entry name" value="Bud23_C"/>
</dbReference>
<feature type="domain" description="18S rRNA (guanine(1575)-N(7))-methyltransferase Bud23 C-terminal" evidence="10">
    <location>
        <begin position="225"/>
        <end position="282"/>
    </location>
</feature>
<gene>
    <name evidence="12" type="ORF">CDCA_CDCA02G0581</name>
</gene>
<evidence type="ECO:0000256" key="5">
    <source>
        <dbReference type="ARBA" id="ARBA00022603"/>
    </source>
</evidence>
<evidence type="ECO:0000313" key="12">
    <source>
        <dbReference type="EMBL" id="KAK4534556.1"/>
    </source>
</evidence>
<name>A0AAV9IR55_CYACA</name>
<evidence type="ECO:0000259" key="11">
    <source>
        <dbReference type="Pfam" id="PF13649"/>
    </source>
</evidence>
<keyword evidence="7" id="KW-0949">S-adenosyl-L-methionine</keyword>
<dbReference type="InterPro" id="IPR029063">
    <property type="entry name" value="SAM-dependent_MTases_sf"/>
</dbReference>
<feature type="region of interest" description="Disordered" evidence="9">
    <location>
        <begin position="212"/>
        <end position="286"/>
    </location>
</feature>
<evidence type="ECO:0000256" key="1">
    <source>
        <dbReference type="ARBA" id="ARBA00004123"/>
    </source>
</evidence>
<dbReference type="GO" id="GO:0005730">
    <property type="term" value="C:nucleolus"/>
    <property type="evidence" value="ECO:0007669"/>
    <property type="project" value="TreeGrafter"/>
</dbReference>